<dbReference type="GO" id="GO:0016787">
    <property type="term" value="F:hydrolase activity"/>
    <property type="evidence" value="ECO:0007669"/>
    <property type="project" value="UniProtKB-KW"/>
</dbReference>
<feature type="domain" description="AB hydrolase-1" evidence="2">
    <location>
        <begin position="20"/>
        <end position="120"/>
    </location>
</feature>
<dbReference type="RefSeq" id="WP_190250052.1">
    <property type="nucleotide sequence ID" value="NZ_BMPI01000010.1"/>
</dbReference>
<reference evidence="3" key="2">
    <citation type="submission" date="2020-09" db="EMBL/GenBank/DDBJ databases">
        <authorList>
            <person name="Sun Q."/>
            <person name="Ohkuma M."/>
        </authorList>
    </citation>
    <scope>NUCLEOTIDE SEQUENCE</scope>
    <source>
        <strain evidence="3">JCM 19831</strain>
    </source>
</reference>
<reference evidence="3" key="1">
    <citation type="journal article" date="2014" name="Int. J. Syst. Evol. Microbiol.">
        <title>Complete genome sequence of Corynebacterium casei LMG S-19264T (=DSM 44701T), isolated from a smear-ripened cheese.</title>
        <authorList>
            <consortium name="US DOE Joint Genome Institute (JGI-PGF)"/>
            <person name="Walter F."/>
            <person name="Albersmeier A."/>
            <person name="Kalinowski J."/>
            <person name="Ruckert C."/>
        </authorList>
    </citation>
    <scope>NUCLEOTIDE SEQUENCE</scope>
    <source>
        <strain evidence="3">JCM 19831</strain>
    </source>
</reference>
<name>A0A917TIE7_9ACTN</name>
<dbReference type="EMBL" id="BMPI01000010">
    <property type="protein sequence ID" value="GGM23868.1"/>
    <property type="molecule type" value="Genomic_DNA"/>
</dbReference>
<sequence>MMRLPYGVRVAARCQAGSGPPVVLLHGLASTSRWWDLVVAELPGRRLLRWDHRGHGLSSSPSAGYRVDVLAADAAAVLDTLRLAGCVVVGHSMGASVALMLAASRPDLVSAVCCVDGGLYDPRTMFGSSWPVAQPVMSIDRRINPTRAMLDAWAAGVGLPPTAAPSIAANYQHAAPDQSAIRSGSARLRLRLTPEREQALARSVWQQRPDWVLAKVTAPVTAIMARPSDPAEVGLRHDALHSTLTRAGRSIRQIWVDGGHDLPLQQPQRIAEEITTICTGVRT</sequence>
<dbReference type="InterPro" id="IPR050266">
    <property type="entry name" value="AB_hydrolase_sf"/>
</dbReference>
<evidence type="ECO:0000313" key="3">
    <source>
        <dbReference type="EMBL" id="GGM23868.1"/>
    </source>
</evidence>
<keyword evidence="1 3" id="KW-0378">Hydrolase</keyword>
<dbReference type="SUPFAM" id="SSF53474">
    <property type="entry name" value="alpha/beta-Hydrolases"/>
    <property type="match status" value="1"/>
</dbReference>
<dbReference type="InterPro" id="IPR000073">
    <property type="entry name" value="AB_hydrolase_1"/>
</dbReference>
<dbReference type="InterPro" id="IPR029058">
    <property type="entry name" value="AB_hydrolase_fold"/>
</dbReference>
<accession>A0A917TIE7</accession>
<dbReference type="PANTHER" id="PTHR43798">
    <property type="entry name" value="MONOACYLGLYCEROL LIPASE"/>
    <property type="match status" value="1"/>
</dbReference>
<comment type="caution">
    <text evidence="3">The sequence shown here is derived from an EMBL/GenBank/DDBJ whole genome shotgun (WGS) entry which is preliminary data.</text>
</comment>
<evidence type="ECO:0000256" key="1">
    <source>
        <dbReference type="ARBA" id="ARBA00022801"/>
    </source>
</evidence>
<protein>
    <submittedName>
        <fullName evidence="3">Hydrolase</fullName>
    </submittedName>
</protein>
<evidence type="ECO:0000259" key="2">
    <source>
        <dbReference type="Pfam" id="PF00561"/>
    </source>
</evidence>
<dbReference type="Gene3D" id="3.40.50.1820">
    <property type="entry name" value="alpha/beta hydrolase"/>
    <property type="match status" value="1"/>
</dbReference>
<evidence type="ECO:0000313" key="4">
    <source>
        <dbReference type="Proteomes" id="UP000642070"/>
    </source>
</evidence>
<organism evidence="3 4">
    <name type="scientific">Dactylosporangium sucinum</name>
    <dbReference type="NCBI Taxonomy" id="1424081"/>
    <lineage>
        <taxon>Bacteria</taxon>
        <taxon>Bacillati</taxon>
        <taxon>Actinomycetota</taxon>
        <taxon>Actinomycetes</taxon>
        <taxon>Micromonosporales</taxon>
        <taxon>Micromonosporaceae</taxon>
        <taxon>Dactylosporangium</taxon>
    </lineage>
</organism>
<gene>
    <name evidence="3" type="ORF">GCM10007977_026280</name>
</gene>
<dbReference type="Proteomes" id="UP000642070">
    <property type="component" value="Unassembled WGS sequence"/>
</dbReference>
<dbReference type="GO" id="GO:0016020">
    <property type="term" value="C:membrane"/>
    <property type="evidence" value="ECO:0007669"/>
    <property type="project" value="TreeGrafter"/>
</dbReference>
<dbReference type="Pfam" id="PF00561">
    <property type="entry name" value="Abhydrolase_1"/>
    <property type="match status" value="1"/>
</dbReference>
<keyword evidence="4" id="KW-1185">Reference proteome</keyword>
<proteinExistence type="predicted"/>
<dbReference type="PANTHER" id="PTHR43798:SF31">
    <property type="entry name" value="AB HYDROLASE SUPERFAMILY PROTEIN YCLE"/>
    <property type="match status" value="1"/>
</dbReference>
<dbReference type="AlphaFoldDB" id="A0A917TIE7"/>